<dbReference type="GO" id="GO:0032153">
    <property type="term" value="C:cell division site"/>
    <property type="evidence" value="ECO:0007669"/>
    <property type="project" value="UniProtKB-UniRule"/>
</dbReference>
<evidence type="ECO:0000256" key="5">
    <source>
        <dbReference type="NCBIfam" id="TIGR00065"/>
    </source>
</evidence>
<comment type="subunit">
    <text evidence="4">Homodimer. Polymerizes to form a dynamic ring structure in a strictly GTP-dependent manner. Interacts directly with several other division proteins.</text>
</comment>
<dbReference type="PANTHER" id="PTHR30314:SF3">
    <property type="entry name" value="MITOCHONDRIAL DIVISION PROTEIN FSZA"/>
    <property type="match status" value="1"/>
</dbReference>
<dbReference type="PRINTS" id="PR00423">
    <property type="entry name" value="CELLDVISFTSZ"/>
</dbReference>
<dbReference type="GO" id="GO:0051258">
    <property type="term" value="P:protein polymerization"/>
    <property type="evidence" value="ECO:0007669"/>
    <property type="project" value="UniProtKB-UniRule"/>
</dbReference>
<dbReference type="InterPro" id="IPR003008">
    <property type="entry name" value="Tubulin_FtsZ_GTPase"/>
</dbReference>
<dbReference type="SMART" id="SM00865">
    <property type="entry name" value="Tubulin_C"/>
    <property type="match status" value="1"/>
</dbReference>
<dbReference type="CDD" id="cd02201">
    <property type="entry name" value="FtsZ_type1"/>
    <property type="match status" value="1"/>
</dbReference>
<keyword evidence="2 4" id="KW-0547">Nucleotide-binding</keyword>
<feature type="binding site" evidence="4">
    <location>
        <begin position="25"/>
        <end position="29"/>
    </location>
    <ligand>
        <name>GTP</name>
        <dbReference type="ChEBI" id="CHEBI:37565"/>
    </ligand>
</feature>
<comment type="function">
    <text evidence="4 6">Essential cell division protein that forms a contractile ring structure (Z ring) at the future cell division site. The regulation of the ring assembly controls the timing and the location of cell division. One of the functions of the FtsZ ring is to recruit other cell division proteins to the septum to produce a new cell wall between the dividing cells. Binds GTP and shows GTPase activity.</text>
</comment>
<protein>
    <recommendedName>
        <fullName evidence="4 5">Cell division protein FtsZ</fullName>
    </recommendedName>
</protein>
<dbReference type="InterPro" id="IPR045061">
    <property type="entry name" value="FtsZ/CetZ"/>
</dbReference>
<dbReference type="InterPro" id="IPR018316">
    <property type="entry name" value="Tubulin/FtsZ_2-layer-sand-dom"/>
</dbReference>
<dbReference type="SUPFAM" id="SSF52490">
    <property type="entry name" value="Tubulin nucleotide-binding domain-like"/>
    <property type="match status" value="1"/>
</dbReference>
<evidence type="ECO:0000313" key="10">
    <source>
        <dbReference type="Proteomes" id="UP001215078"/>
    </source>
</evidence>
<dbReference type="InterPro" id="IPR008280">
    <property type="entry name" value="Tub_FtsZ_C"/>
</dbReference>
<evidence type="ECO:0000256" key="4">
    <source>
        <dbReference type="HAMAP-Rule" id="MF_00909"/>
    </source>
</evidence>
<gene>
    <name evidence="4 9" type="primary">ftsZ</name>
    <name evidence="9" type="ORF">PQ628_13450</name>
</gene>
<feature type="binding site" evidence="4">
    <location>
        <position position="141"/>
    </location>
    <ligand>
        <name>GTP</name>
        <dbReference type="ChEBI" id="CHEBI:37565"/>
    </ligand>
</feature>
<accession>A0AAW6IKX5</accession>
<evidence type="ECO:0000259" key="7">
    <source>
        <dbReference type="SMART" id="SM00864"/>
    </source>
</evidence>
<dbReference type="Gene3D" id="3.40.50.1440">
    <property type="entry name" value="Tubulin/FtsZ, GTPase domain"/>
    <property type="match status" value="1"/>
</dbReference>
<dbReference type="NCBIfam" id="TIGR00065">
    <property type="entry name" value="ftsZ"/>
    <property type="match status" value="1"/>
</dbReference>
<dbReference type="AlphaFoldDB" id="A0AAW6IKX5"/>
<comment type="similarity">
    <text evidence="1 4 6">Belongs to the FtsZ family.</text>
</comment>
<dbReference type="Pfam" id="PF12327">
    <property type="entry name" value="FtsZ_C"/>
    <property type="match status" value="1"/>
</dbReference>
<organism evidence="9 10">
    <name type="scientific">Bacteroides ovatus</name>
    <dbReference type="NCBI Taxonomy" id="28116"/>
    <lineage>
        <taxon>Bacteria</taxon>
        <taxon>Pseudomonadati</taxon>
        <taxon>Bacteroidota</taxon>
        <taxon>Bacteroidia</taxon>
        <taxon>Bacteroidales</taxon>
        <taxon>Bacteroidaceae</taxon>
        <taxon>Bacteroides</taxon>
    </lineage>
</organism>
<comment type="caution">
    <text evidence="9">The sequence shown here is derived from an EMBL/GenBank/DDBJ whole genome shotgun (WGS) entry which is preliminary data.</text>
</comment>
<evidence type="ECO:0000256" key="3">
    <source>
        <dbReference type="ARBA" id="ARBA00023134"/>
    </source>
</evidence>
<feature type="binding site" evidence="4">
    <location>
        <position position="190"/>
    </location>
    <ligand>
        <name>GTP</name>
        <dbReference type="ChEBI" id="CHEBI:37565"/>
    </ligand>
</feature>
<feature type="domain" description="Tubulin/FtsZ 2-layer sandwich" evidence="8">
    <location>
        <begin position="210"/>
        <end position="329"/>
    </location>
</feature>
<dbReference type="InterPro" id="IPR037103">
    <property type="entry name" value="Tubulin/FtsZ-like_C"/>
</dbReference>
<dbReference type="FunFam" id="3.40.50.1440:FF:000001">
    <property type="entry name" value="Cell division protein FtsZ"/>
    <property type="match status" value="1"/>
</dbReference>
<dbReference type="InterPro" id="IPR000158">
    <property type="entry name" value="Cell_div_FtsZ"/>
</dbReference>
<comment type="subcellular location">
    <subcellularLocation>
        <location evidence="4">Cytoplasm</location>
    </subcellularLocation>
    <text evidence="4">Assembles at midcell at the inner surface of the cytoplasmic membrane.</text>
</comment>
<keyword evidence="3 4" id="KW-0342">GTP-binding</keyword>
<dbReference type="PANTHER" id="PTHR30314">
    <property type="entry name" value="CELL DIVISION PROTEIN FTSZ-RELATED"/>
    <property type="match status" value="1"/>
</dbReference>
<feature type="binding site" evidence="4">
    <location>
        <begin position="110"/>
        <end position="112"/>
    </location>
    <ligand>
        <name>GTP</name>
        <dbReference type="ChEBI" id="CHEBI:37565"/>
    </ligand>
</feature>
<dbReference type="GO" id="GO:0003924">
    <property type="term" value="F:GTPase activity"/>
    <property type="evidence" value="ECO:0007669"/>
    <property type="project" value="UniProtKB-UniRule"/>
</dbReference>
<dbReference type="SMART" id="SM00864">
    <property type="entry name" value="Tubulin"/>
    <property type="match status" value="1"/>
</dbReference>
<evidence type="ECO:0000313" key="9">
    <source>
        <dbReference type="EMBL" id="MDC7959213.1"/>
    </source>
</evidence>
<feature type="binding site" evidence="4">
    <location>
        <position position="145"/>
    </location>
    <ligand>
        <name>GTP</name>
        <dbReference type="ChEBI" id="CHEBI:37565"/>
    </ligand>
</feature>
<feature type="domain" description="Tubulin/FtsZ GTPase" evidence="7">
    <location>
        <begin position="17"/>
        <end position="208"/>
    </location>
</feature>
<dbReference type="Pfam" id="PF00091">
    <property type="entry name" value="Tubulin"/>
    <property type="match status" value="1"/>
</dbReference>
<dbReference type="GO" id="GO:0043093">
    <property type="term" value="P:FtsZ-dependent cytokinesis"/>
    <property type="evidence" value="ECO:0007669"/>
    <property type="project" value="UniProtKB-UniRule"/>
</dbReference>
<dbReference type="SUPFAM" id="SSF55307">
    <property type="entry name" value="Tubulin C-terminal domain-like"/>
    <property type="match status" value="1"/>
</dbReference>
<dbReference type="Gene3D" id="3.30.1330.20">
    <property type="entry name" value="Tubulin/FtsZ, C-terminal domain"/>
    <property type="match status" value="1"/>
</dbReference>
<proteinExistence type="inferred from homology"/>
<dbReference type="Proteomes" id="UP001215078">
    <property type="component" value="Unassembled WGS sequence"/>
</dbReference>
<dbReference type="HAMAP" id="MF_00909">
    <property type="entry name" value="FtsZ"/>
    <property type="match status" value="1"/>
</dbReference>
<dbReference type="InterPro" id="IPR024757">
    <property type="entry name" value="FtsZ_C"/>
</dbReference>
<evidence type="ECO:0000256" key="2">
    <source>
        <dbReference type="ARBA" id="ARBA00022741"/>
    </source>
</evidence>
<evidence type="ECO:0000256" key="6">
    <source>
        <dbReference type="RuleBase" id="RU000631"/>
    </source>
</evidence>
<name>A0AAW6IKX5_BACOV</name>
<reference evidence="9" key="1">
    <citation type="submission" date="2022-10" db="EMBL/GenBank/DDBJ databases">
        <title>Human gut microbiome strain richness.</title>
        <authorList>
            <person name="Chen-Liaw A."/>
        </authorList>
    </citation>
    <scope>NUCLEOTIDE SEQUENCE</scope>
    <source>
        <strain evidence="9">RTP21484st1_H8_RTP21484_190118</strain>
    </source>
</reference>
<keyword evidence="4 6" id="KW-0131">Cell cycle</keyword>
<keyword evidence="4 6" id="KW-0717">Septation</keyword>
<dbReference type="GO" id="GO:0000917">
    <property type="term" value="P:division septum assembly"/>
    <property type="evidence" value="ECO:0007669"/>
    <property type="project" value="UniProtKB-KW"/>
</dbReference>
<keyword evidence="4 6" id="KW-0132">Cell division</keyword>
<dbReference type="RefSeq" id="WP_008762256.1">
    <property type="nucleotide sequence ID" value="NZ_JAQQPO010000015.1"/>
</dbReference>
<dbReference type="InterPro" id="IPR020805">
    <property type="entry name" value="Cell_div_FtsZ_CS"/>
</dbReference>
<dbReference type="GO" id="GO:0005525">
    <property type="term" value="F:GTP binding"/>
    <property type="evidence" value="ECO:0007669"/>
    <property type="project" value="UniProtKB-UniRule"/>
</dbReference>
<dbReference type="PROSITE" id="PS01135">
    <property type="entry name" value="FTSZ_2"/>
    <property type="match status" value="1"/>
</dbReference>
<evidence type="ECO:0000256" key="1">
    <source>
        <dbReference type="ARBA" id="ARBA00009690"/>
    </source>
</evidence>
<keyword evidence="4" id="KW-0963">Cytoplasm</keyword>
<evidence type="ECO:0000259" key="8">
    <source>
        <dbReference type="SMART" id="SM00865"/>
    </source>
</evidence>
<dbReference type="EMBL" id="JAQQPO010000015">
    <property type="protein sequence ID" value="MDC7959213.1"/>
    <property type="molecule type" value="Genomic_DNA"/>
</dbReference>
<dbReference type="InterPro" id="IPR036525">
    <property type="entry name" value="Tubulin/FtsZ_GTPase_sf"/>
</dbReference>
<dbReference type="GO" id="GO:0005737">
    <property type="term" value="C:cytoplasm"/>
    <property type="evidence" value="ECO:0007669"/>
    <property type="project" value="UniProtKB-SubCell"/>
</dbReference>
<sequence>MDNIIEFDFPTNQVSNIIKVIGVGGGGGNAVKNMYKQGIHDVSFVLCNTDSQALYRSDIPVKIQLGKTGLGAGNNPMKGKEAAEESIDSIKELFNDTTKMVFVTAGMGGGTGTGAAPVIANVAKEMGILTVGIVTIPFLFEKKPKIMQALKGVEEMKKNVDALLVINNERLREIYTDGITTAKDAFSKADDILTTATKSIAEIITVEGTINRDFRDVETIMKNGGSAIMATGKAKGKYRIQNAILNALNSPLLNDNEIEQAQKLLYILYASKDNPILIDELSELDSFMAELDTDIEVIWGLYDDDSLGEEVKITLIATGFNNRKNTITDTSEEARLKGQIEKYYKSSSKPMSKQTQFIVKEPINNNVTEVLKEKQEAISFEEKEEVIVPSKKEKLINRLSNIINKLMEEE</sequence>